<name>A0A7T8GNQ2_CALRO</name>
<protein>
    <submittedName>
        <fullName evidence="1">Activated CDC42 kinase 1like</fullName>
    </submittedName>
</protein>
<accession>A0A7T8GNQ2</accession>
<dbReference type="GO" id="GO:0016301">
    <property type="term" value="F:kinase activity"/>
    <property type="evidence" value="ECO:0007669"/>
    <property type="project" value="UniProtKB-KW"/>
</dbReference>
<dbReference type="EMBL" id="CP045906">
    <property type="protein sequence ID" value="QQP34908.1"/>
    <property type="molecule type" value="Genomic_DNA"/>
</dbReference>
<dbReference type="OrthoDB" id="6381436at2759"/>
<proteinExistence type="predicted"/>
<sequence>VRASLEAVNWDVSIAVKNLKIDKLYRIGIADKPRCEKVLKSVNWNLEQAAADLIENF</sequence>
<evidence type="ECO:0000313" key="1">
    <source>
        <dbReference type="EMBL" id="QQP34908.1"/>
    </source>
</evidence>
<reference evidence="2" key="1">
    <citation type="submission" date="2021-01" db="EMBL/GenBank/DDBJ databases">
        <title>Caligus Genome Assembly.</title>
        <authorList>
            <person name="Gallardo-Escarate C."/>
        </authorList>
    </citation>
    <scope>NUCLEOTIDE SEQUENCE [LARGE SCALE GENOMIC DNA]</scope>
</reference>
<feature type="non-terminal residue" evidence="1">
    <location>
        <position position="1"/>
    </location>
</feature>
<keyword evidence="2" id="KW-1185">Reference proteome</keyword>
<dbReference type="Proteomes" id="UP000595437">
    <property type="component" value="Chromosome 17"/>
</dbReference>
<gene>
    <name evidence="1" type="ORF">FKW44_022959</name>
</gene>
<evidence type="ECO:0000313" key="2">
    <source>
        <dbReference type="Proteomes" id="UP000595437"/>
    </source>
</evidence>
<organism evidence="1 2">
    <name type="scientific">Caligus rogercresseyi</name>
    <name type="common">Sea louse</name>
    <dbReference type="NCBI Taxonomy" id="217165"/>
    <lineage>
        <taxon>Eukaryota</taxon>
        <taxon>Metazoa</taxon>
        <taxon>Ecdysozoa</taxon>
        <taxon>Arthropoda</taxon>
        <taxon>Crustacea</taxon>
        <taxon>Multicrustacea</taxon>
        <taxon>Hexanauplia</taxon>
        <taxon>Copepoda</taxon>
        <taxon>Siphonostomatoida</taxon>
        <taxon>Caligidae</taxon>
        <taxon>Caligus</taxon>
    </lineage>
</organism>
<keyword evidence="1" id="KW-0808">Transferase</keyword>
<keyword evidence="1" id="KW-0418">Kinase</keyword>
<dbReference type="Gene3D" id="1.10.8.10">
    <property type="entry name" value="DNA helicase RuvA subunit, C-terminal domain"/>
    <property type="match status" value="1"/>
</dbReference>
<dbReference type="AlphaFoldDB" id="A0A7T8GNQ2"/>